<dbReference type="Proteomes" id="UP001497522">
    <property type="component" value="Chromosome 13"/>
</dbReference>
<dbReference type="InterPro" id="IPR036638">
    <property type="entry name" value="HLH_DNA-bd_sf"/>
</dbReference>
<keyword evidence="8" id="KW-1185">Reference proteome</keyword>
<organism evidence="7 8">
    <name type="scientific">Sphagnum jensenii</name>
    <dbReference type="NCBI Taxonomy" id="128206"/>
    <lineage>
        <taxon>Eukaryota</taxon>
        <taxon>Viridiplantae</taxon>
        <taxon>Streptophyta</taxon>
        <taxon>Embryophyta</taxon>
        <taxon>Bryophyta</taxon>
        <taxon>Sphagnophytina</taxon>
        <taxon>Sphagnopsida</taxon>
        <taxon>Sphagnales</taxon>
        <taxon>Sphagnaceae</taxon>
        <taxon>Sphagnum</taxon>
    </lineage>
</organism>
<evidence type="ECO:0000313" key="7">
    <source>
        <dbReference type="EMBL" id="CAK9862734.1"/>
    </source>
</evidence>
<evidence type="ECO:0000256" key="5">
    <source>
        <dbReference type="SAM" id="MobiDB-lite"/>
    </source>
</evidence>
<dbReference type="SMART" id="SM00353">
    <property type="entry name" value="HLH"/>
    <property type="match status" value="1"/>
</dbReference>
<feature type="domain" description="BHLH" evidence="6">
    <location>
        <begin position="587"/>
        <end position="636"/>
    </location>
</feature>
<name>A0ABP1AJK1_9BRYO</name>
<feature type="region of interest" description="Disordered" evidence="5">
    <location>
        <begin position="521"/>
        <end position="554"/>
    </location>
</feature>
<keyword evidence="3" id="KW-0804">Transcription</keyword>
<dbReference type="Gene3D" id="4.10.280.10">
    <property type="entry name" value="Helix-loop-helix DNA-binding domain"/>
    <property type="match status" value="1"/>
</dbReference>
<proteinExistence type="predicted"/>
<dbReference type="PROSITE" id="PS50888">
    <property type="entry name" value="BHLH"/>
    <property type="match status" value="1"/>
</dbReference>
<keyword evidence="2" id="KW-0805">Transcription regulation</keyword>
<gene>
    <name evidence="7" type="ORF">CSSPJE1EN2_LOCUS5729</name>
</gene>
<accession>A0ABP1AJK1</accession>
<dbReference type="Pfam" id="PF00010">
    <property type="entry name" value="HLH"/>
    <property type="match status" value="1"/>
</dbReference>
<dbReference type="CDD" id="cd11454">
    <property type="entry name" value="bHLH_AtIND_like"/>
    <property type="match status" value="1"/>
</dbReference>
<dbReference type="EMBL" id="OZ023714">
    <property type="protein sequence ID" value="CAK9862734.1"/>
    <property type="molecule type" value="Genomic_DNA"/>
</dbReference>
<dbReference type="PANTHER" id="PTHR45914:SF59">
    <property type="entry name" value="TRANSCRIPTION FACTOR BHLH83-LIKE"/>
    <property type="match status" value="1"/>
</dbReference>
<protein>
    <recommendedName>
        <fullName evidence="6">BHLH domain-containing protein</fullName>
    </recommendedName>
</protein>
<evidence type="ECO:0000313" key="8">
    <source>
        <dbReference type="Proteomes" id="UP001497522"/>
    </source>
</evidence>
<sequence length="664" mass="71129">MAGYNSSIDSGSASAEETSSSEIHLVTCNIADVSMWDSWSTRAASDSGHHDELATANSSSSTAEEQLGDCSNPRGLSLQCQPDNNMLSGWLSSFNSMSQTTGLDSLQLCEQAGPDHLSVPDPPTAAAGPLIRSEYYGQLQQPGSAALMCCNSSLIDYDDPAADQSSDDAVQALELADLYIRTAAGGLKNVLHADQSPAYYSSVSTPNCVVSCDDQELSSESYSTSFCREETFAYGTAQTALQLLQSLDSDQSPSSPDLPIYNNTPTQLPFVGSWDGSNYVVPVSTWVSNCPQASSQVLAGGGTNLRQLMHADHYSCVNQFSAAELLQAAERDQLFPASFTASGDPGYYATYNHPSKAMIRSSEHPKAASGTIDRQNFDTLMNRSSVVTWPNYYTNAEIFSEMLGNNFSAPIAAAGTWAPACSAAQAGSSNNSSRSMKLLPAPALNNEVAEPAAETAADGDDLPSTREDRVSSVSTNPVSSTIPTSCSTVGVVELAELQHLNKDRPGGKHRLELVGIDSACEDETSPPRLKRKGNNLKYGVTPDPKPKTFESHTTSSSCSSLQLEVMDMIAVGPALNTNGKPRARRGSATDPQSIYARHRRNKINERLKTLQHLVPNGAKVDIVTMLEEAIDYVKYLQNQVKLLKMEQWMSGTPTIYNGVDISAI</sequence>
<evidence type="ECO:0000256" key="2">
    <source>
        <dbReference type="ARBA" id="ARBA00023015"/>
    </source>
</evidence>
<evidence type="ECO:0000256" key="1">
    <source>
        <dbReference type="ARBA" id="ARBA00004123"/>
    </source>
</evidence>
<evidence type="ECO:0000256" key="3">
    <source>
        <dbReference type="ARBA" id="ARBA00023163"/>
    </source>
</evidence>
<dbReference type="SUPFAM" id="SSF47459">
    <property type="entry name" value="HLH, helix-loop-helix DNA-binding domain"/>
    <property type="match status" value="1"/>
</dbReference>
<keyword evidence="4" id="KW-0539">Nucleus</keyword>
<feature type="compositionally biased region" description="Low complexity" evidence="5">
    <location>
        <begin position="471"/>
        <end position="482"/>
    </location>
</feature>
<evidence type="ECO:0000256" key="4">
    <source>
        <dbReference type="ARBA" id="ARBA00023242"/>
    </source>
</evidence>
<dbReference type="InterPro" id="IPR045843">
    <property type="entry name" value="IND-like"/>
</dbReference>
<feature type="region of interest" description="Disordered" evidence="5">
    <location>
        <begin position="42"/>
        <end position="75"/>
    </location>
</feature>
<dbReference type="PANTHER" id="PTHR45914">
    <property type="entry name" value="TRANSCRIPTION FACTOR HEC3-RELATED"/>
    <property type="match status" value="1"/>
</dbReference>
<feature type="region of interest" description="Disordered" evidence="5">
    <location>
        <begin position="450"/>
        <end position="482"/>
    </location>
</feature>
<reference evidence="7" key="1">
    <citation type="submission" date="2024-03" db="EMBL/GenBank/DDBJ databases">
        <authorList>
            <consortium name="ELIXIR-Norway"/>
            <consortium name="Elixir Norway"/>
        </authorList>
    </citation>
    <scope>NUCLEOTIDE SEQUENCE</scope>
</reference>
<dbReference type="InterPro" id="IPR011598">
    <property type="entry name" value="bHLH_dom"/>
</dbReference>
<evidence type="ECO:0000259" key="6">
    <source>
        <dbReference type="PROSITE" id="PS50888"/>
    </source>
</evidence>
<comment type="subcellular location">
    <subcellularLocation>
        <location evidence="1">Nucleus</location>
    </subcellularLocation>
</comment>